<dbReference type="KEGG" id="dpte:113798841"/>
<dbReference type="PANTHER" id="PTHR11909">
    <property type="entry name" value="CASEIN KINASE-RELATED"/>
    <property type="match status" value="1"/>
</dbReference>
<dbReference type="PROSITE" id="PS00108">
    <property type="entry name" value="PROTEIN_KINASE_ST"/>
    <property type="match status" value="1"/>
</dbReference>
<dbReference type="FunCoup" id="A0A6P6YI70">
    <property type="interactions" value="1444"/>
</dbReference>
<dbReference type="FunFam" id="3.30.200.20:FF:000538">
    <property type="entry name" value="Putative Casein kinase I"/>
    <property type="match status" value="1"/>
</dbReference>
<dbReference type="GO" id="GO:0005524">
    <property type="term" value="F:ATP binding"/>
    <property type="evidence" value="ECO:0007669"/>
    <property type="project" value="UniProtKB-UniRule"/>
</dbReference>
<dbReference type="CDD" id="cd14125">
    <property type="entry name" value="STKc_CK1_delta_epsilon"/>
    <property type="match status" value="1"/>
</dbReference>
<dbReference type="Pfam" id="PF00069">
    <property type="entry name" value="Pkinase"/>
    <property type="match status" value="1"/>
</dbReference>
<dbReference type="PROSITE" id="PS50011">
    <property type="entry name" value="PROTEIN_KINASE_DOM"/>
    <property type="match status" value="1"/>
</dbReference>
<dbReference type="InterPro" id="IPR050235">
    <property type="entry name" value="CK1_Ser-Thr_kinase"/>
</dbReference>
<proteinExistence type="predicted"/>
<dbReference type="GO" id="GO:0004674">
    <property type="term" value="F:protein serine/threonine kinase activity"/>
    <property type="evidence" value="ECO:0007669"/>
    <property type="project" value="UniProtKB-KW"/>
</dbReference>
<dbReference type="InterPro" id="IPR011009">
    <property type="entry name" value="Kinase-like_dom_sf"/>
</dbReference>
<dbReference type="OrthoDB" id="5800476at2759"/>
<gene>
    <name evidence="2" type="primary">LOC113798841</name>
</gene>
<dbReference type="InterPro" id="IPR000719">
    <property type="entry name" value="Prot_kinase_dom"/>
</dbReference>
<organism evidence="1 2">
    <name type="scientific">Dermatophagoides pteronyssinus</name>
    <name type="common">European house dust mite</name>
    <dbReference type="NCBI Taxonomy" id="6956"/>
    <lineage>
        <taxon>Eukaryota</taxon>
        <taxon>Metazoa</taxon>
        <taxon>Ecdysozoa</taxon>
        <taxon>Arthropoda</taxon>
        <taxon>Chelicerata</taxon>
        <taxon>Arachnida</taxon>
        <taxon>Acari</taxon>
        <taxon>Acariformes</taxon>
        <taxon>Sarcoptiformes</taxon>
        <taxon>Astigmata</taxon>
        <taxon>Psoroptidia</taxon>
        <taxon>Analgoidea</taxon>
        <taxon>Pyroglyphidae</taxon>
        <taxon>Dermatophagoidinae</taxon>
        <taxon>Dermatophagoides</taxon>
    </lineage>
</organism>
<dbReference type="FunFam" id="1.10.510.10:FF:000596">
    <property type="entry name" value="CK1 family protein kinase"/>
    <property type="match status" value="1"/>
</dbReference>
<sequence length="519" mass="56988">MMEVHVAKKYRVGHKIGSGSFGVIYIGTNITTKEEVAIKLEDVASKHPQLHIESKFYRVMAGGIGIPQLKWFGTEGDYNIIVMDLLGPSLEDLFNFCTRKFTLKTVLLLADQLISRIEFIHSRDYIHRDIKPDNFLMGLGDRGNLVYIIDFGLAKRYRDPKSRQHIRYRTGKNLTGTARYASLNTHLGIEQSRRDDLESLGYVLMYFNRGSLPWQGLKANTKRQKYERISEKKISTTLEELCRGYPAEFIAYLTYCRELRFDEDPDYVYLRSLLRVLFHRQGFSYDYVFDWNILKYGNYANNRQAGPQRTQATNNHLMSGGNCCNMTSQVIGNNSQNATLSPNVTPMNSNSLQLKATTSGASGAGGAGIGITGNHSGLVGSGGGGPSSSHMHPSVPLNLTLKNVIQSSAAMNMAASRQTSMQVQPSSSGMQSGVGGGPGGGGVGSGGDQLHCTNSTVAGSSNGQQHSLYRKPPNVHIMPPTHTSIRNLTIYQMSNKNNHVTTVAAAAAFQSNGALQTKQ</sequence>
<reference evidence="2" key="1">
    <citation type="submission" date="2025-08" db="UniProtKB">
        <authorList>
            <consortium name="RefSeq"/>
        </authorList>
    </citation>
    <scope>IDENTIFICATION</scope>
    <source>
        <strain evidence="2">Airmid</strain>
    </source>
</reference>
<dbReference type="Gene3D" id="1.10.510.10">
    <property type="entry name" value="Transferase(Phosphotransferase) domain 1"/>
    <property type="match status" value="1"/>
</dbReference>
<name>A0A6P6YI70_DERPT</name>
<evidence type="ECO:0000313" key="2">
    <source>
        <dbReference type="RefSeq" id="XP_027205233.1"/>
    </source>
</evidence>
<dbReference type="InterPro" id="IPR017441">
    <property type="entry name" value="Protein_kinase_ATP_BS"/>
</dbReference>
<keyword evidence="1" id="KW-1185">Reference proteome</keyword>
<dbReference type="AlphaFoldDB" id="A0A6P6YI70"/>
<dbReference type="Proteomes" id="UP000515146">
    <property type="component" value="Unplaced"/>
</dbReference>
<accession>A0A6P6YI70</accession>
<dbReference type="SUPFAM" id="SSF56112">
    <property type="entry name" value="Protein kinase-like (PK-like)"/>
    <property type="match status" value="1"/>
</dbReference>
<protein>
    <submittedName>
        <fullName evidence="2">Casein kinase I-like</fullName>
    </submittedName>
</protein>
<dbReference type="RefSeq" id="XP_027205233.1">
    <property type="nucleotide sequence ID" value="XM_027349432.1"/>
</dbReference>
<dbReference type="PROSITE" id="PS00107">
    <property type="entry name" value="PROTEIN_KINASE_ATP"/>
    <property type="match status" value="1"/>
</dbReference>
<dbReference type="InParanoid" id="A0A6P6YI70"/>
<dbReference type="InterPro" id="IPR008271">
    <property type="entry name" value="Ser/Thr_kinase_AS"/>
</dbReference>
<dbReference type="SMART" id="SM00220">
    <property type="entry name" value="S_TKc"/>
    <property type="match status" value="1"/>
</dbReference>
<evidence type="ECO:0000313" key="1">
    <source>
        <dbReference type="Proteomes" id="UP000515146"/>
    </source>
</evidence>
<dbReference type="GeneID" id="113798841"/>